<gene>
    <name evidence="9" type="ORF">JX265_002736</name>
</gene>
<protein>
    <recommendedName>
        <fullName evidence="11">Cytochrome P450</fullName>
    </recommendedName>
</protein>
<dbReference type="InterPro" id="IPR036396">
    <property type="entry name" value="Cyt_P450_sf"/>
</dbReference>
<keyword evidence="8" id="KW-0812">Transmembrane</keyword>
<keyword evidence="3 7" id="KW-0349">Heme</keyword>
<evidence type="ECO:0000256" key="4">
    <source>
        <dbReference type="ARBA" id="ARBA00022723"/>
    </source>
</evidence>
<feature type="transmembrane region" description="Helical" evidence="8">
    <location>
        <begin position="20"/>
        <end position="40"/>
    </location>
</feature>
<dbReference type="GO" id="GO:0020037">
    <property type="term" value="F:heme binding"/>
    <property type="evidence" value="ECO:0007669"/>
    <property type="project" value="InterPro"/>
</dbReference>
<dbReference type="AlphaFoldDB" id="A0A9P9WVD8"/>
<evidence type="ECO:0000313" key="9">
    <source>
        <dbReference type="EMBL" id="KAI1879782.1"/>
    </source>
</evidence>
<accession>A0A9P9WVD8</accession>
<dbReference type="InterPro" id="IPR002403">
    <property type="entry name" value="Cyt_P450_E_grp-IV"/>
</dbReference>
<dbReference type="SUPFAM" id="SSF48264">
    <property type="entry name" value="Cytochrome P450"/>
    <property type="match status" value="1"/>
</dbReference>
<evidence type="ECO:0000256" key="2">
    <source>
        <dbReference type="ARBA" id="ARBA00010617"/>
    </source>
</evidence>
<evidence type="ECO:0000256" key="5">
    <source>
        <dbReference type="ARBA" id="ARBA00023004"/>
    </source>
</evidence>
<reference evidence="9" key="1">
    <citation type="submission" date="2021-03" db="EMBL/GenBank/DDBJ databases">
        <title>Revisited historic fungal species revealed as producer of novel bioactive compounds through whole genome sequencing and comparative genomics.</title>
        <authorList>
            <person name="Vignolle G.A."/>
            <person name="Hochenegger N."/>
            <person name="Mach R.L."/>
            <person name="Mach-Aigner A.R."/>
            <person name="Javad Rahimi M."/>
            <person name="Salim K.A."/>
            <person name="Chan C.M."/>
            <person name="Lim L.B.L."/>
            <person name="Cai F."/>
            <person name="Druzhinina I.S."/>
            <person name="U'Ren J.M."/>
            <person name="Derntl C."/>
        </authorList>
    </citation>
    <scope>NUCLEOTIDE SEQUENCE</scope>
    <source>
        <strain evidence="9">TUCIM 5799</strain>
    </source>
</reference>
<keyword evidence="6" id="KW-0503">Monooxygenase</keyword>
<feature type="binding site" description="axial binding residue" evidence="7">
    <location>
        <position position="383"/>
    </location>
    <ligand>
        <name>heme</name>
        <dbReference type="ChEBI" id="CHEBI:30413"/>
    </ligand>
    <ligandPart>
        <name>Fe</name>
        <dbReference type="ChEBI" id="CHEBI:18248"/>
    </ligandPart>
</feature>
<keyword evidence="6" id="KW-0560">Oxidoreductase</keyword>
<dbReference type="GO" id="GO:0005506">
    <property type="term" value="F:iron ion binding"/>
    <property type="evidence" value="ECO:0007669"/>
    <property type="project" value="InterPro"/>
</dbReference>
<organism evidence="9 10">
    <name type="scientific">Neoarthrinium moseri</name>
    <dbReference type="NCBI Taxonomy" id="1658444"/>
    <lineage>
        <taxon>Eukaryota</taxon>
        <taxon>Fungi</taxon>
        <taxon>Dikarya</taxon>
        <taxon>Ascomycota</taxon>
        <taxon>Pezizomycotina</taxon>
        <taxon>Sordariomycetes</taxon>
        <taxon>Xylariomycetidae</taxon>
        <taxon>Amphisphaeriales</taxon>
        <taxon>Apiosporaceae</taxon>
        <taxon>Neoarthrinium</taxon>
    </lineage>
</organism>
<evidence type="ECO:0008006" key="11">
    <source>
        <dbReference type="Google" id="ProtNLM"/>
    </source>
</evidence>
<evidence type="ECO:0000313" key="10">
    <source>
        <dbReference type="Proteomes" id="UP000829685"/>
    </source>
</evidence>
<sequence length="449" mass="50584">MWTSSTSSSSAWDASASLSSLLIFLASCAALALLLSYFGAKASPQSLRDPIPGLFNTLQFMFNNEKFMARVQNAVKGGQNIIRFYLGPKTVYLVAGPQNIRAVFGRELVHEVTNQEQMTRYALPTLYKMTPDEVRRWETDHSVLGLPGWLNPKPSKTHDRYVAAIERWLEIVSRDFNWESTDAEADWEPRFGGRAVRELYIWMKETKWRTKVIAATLGALCFALTSNSIPTTIWMLMEIIQDPTLLEAVREEIRAVATNDPKTGKITLDSQNLVALPLLQSIWTETLRLRINFNIVRDVKHPITLGGNTIAKGALLQVPMMVAYYDEVTWGATGHPASEFWAERHIKYTEDLDEAGKTHRKPKYAMAGHPTSHFPFGGGANICPGRQLAKFEVFTTIALILLRFDIELVEWTNPDGSASKRAAKGDKRYCGAGAMPPDRDMKIRLRHMY</sequence>
<keyword evidence="5 7" id="KW-0408">Iron</keyword>
<comment type="cofactor">
    <cofactor evidence="1 7">
        <name>heme</name>
        <dbReference type="ChEBI" id="CHEBI:30413"/>
    </cofactor>
</comment>
<dbReference type="Proteomes" id="UP000829685">
    <property type="component" value="Unassembled WGS sequence"/>
</dbReference>
<evidence type="ECO:0000256" key="6">
    <source>
        <dbReference type="ARBA" id="ARBA00023033"/>
    </source>
</evidence>
<feature type="transmembrane region" description="Helical" evidence="8">
    <location>
        <begin position="212"/>
        <end position="237"/>
    </location>
</feature>
<dbReference type="EMBL" id="JAFIMR010000004">
    <property type="protein sequence ID" value="KAI1879782.1"/>
    <property type="molecule type" value="Genomic_DNA"/>
</dbReference>
<dbReference type="Pfam" id="PF00067">
    <property type="entry name" value="p450"/>
    <property type="match status" value="1"/>
</dbReference>
<name>A0A9P9WVD8_9PEZI</name>
<dbReference type="InterPro" id="IPR050529">
    <property type="entry name" value="CYP450_sterol_14alpha_dmase"/>
</dbReference>
<dbReference type="Gene3D" id="1.10.630.10">
    <property type="entry name" value="Cytochrome P450"/>
    <property type="match status" value="1"/>
</dbReference>
<comment type="caution">
    <text evidence="9">The sequence shown here is derived from an EMBL/GenBank/DDBJ whole genome shotgun (WGS) entry which is preliminary data.</text>
</comment>
<dbReference type="PANTHER" id="PTHR24304:SF2">
    <property type="entry name" value="24-HYDROXYCHOLESTEROL 7-ALPHA-HYDROXYLASE"/>
    <property type="match status" value="1"/>
</dbReference>
<dbReference type="PANTHER" id="PTHR24304">
    <property type="entry name" value="CYTOCHROME P450 FAMILY 7"/>
    <property type="match status" value="1"/>
</dbReference>
<dbReference type="InterPro" id="IPR001128">
    <property type="entry name" value="Cyt_P450"/>
</dbReference>
<dbReference type="GO" id="GO:0008395">
    <property type="term" value="F:steroid hydroxylase activity"/>
    <property type="evidence" value="ECO:0007669"/>
    <property type="project" value="TreeGrafter"/>
</dbReference>
<evidence type="ECO:0000256" key="3">
    <source>
        <dbReference type="ARBA" id="ARBA00022617"/>
    </source>
</evidence>
<keyword evidence="8" id="KW-0472">Membrane</keyword>
<keyword evidence="8" id="KW-1133">Transmembrane helix</keyword>
<proteinExistence type="inferred from homology"/>
<evidence type="ECO:0000256" key="1">
    <source>
        <dbReference type="ARBA" id="ARBA00001971"/>
    </source>
</evidence>
<dbReference type="GO" id="GO:0016705">
    <property type="term" value="F:oxidoreductase activity, acting on paired donors, with incorporation or reduction of molecular oxygen"/>
    <property type="evidence" value="ECO:0007669"/>
    <property type="project" value="InterPro"/>
</dbReference>
<dbReference type="PRINTS" id="PR00465">
    <property type="entry name" value="EP450IV"/>
</dbReference>
<evidence type="ECO:0000256" key="7">
    <source>
        <dbReference type="PIRSR" id="PIRSR602403-1"/>
    </source>
</evidence>
<keyword evidence="10" id="KW-1185">Reference proteome</keyword>
<keyword evidence="4 7" id="KW-0479">Metal-binding</keyword>
<evidence type="ECO:0000256" key="8">
    <source>
        <dbReference type="SAM" id="Phobius"/>
    </source>
</evidence>
<comment type="similarity">
    <text evidence="2">Belongs to the cytochrome P450 family.</text>
</comment>